<reference evidence="2" key="1">
    <citation type="submission" date="2024-06" db="UniProtKB">
        <authorList>
            <consortium name="Ensembl"/>
        </authorList>
    </citation>
    <scope>IDENTIFICATION</scope>
</reference>
<sequence>MSPQETLEHPLFNGVPLCSGGHHSHGLSAAYPGTHTRTYTMTQEEPVTWRRGAGDCHWGSHGSPSGEPQTVGPTQRGSLTPTQTPPACRSSPELGARRPCTCGGEKVQPAVELPAWEPPFASPSPDLSQGRRASIREPGGAGRDDRLGSCSRVTGNPSPPPRRFHVCGHLLSSAWRGSCLFGPNSEQYSLQVPSHLDTPGPQSCCCWSAGVQMPTLHPRPQPHGGGPHHVTSASEPAVLPLTPSMDSLLAPLGSGTHMACAPLLCLASELLCFQDQWSAYSRIGPNAKHRPGVQTDRELILQTRLPDHPQGRGDQLWEAG</sequence>
<name>M3XS22_MUSPF</name>
<feature type="compositionally biased region" description="Polar residues" evidence="1">
    <location>
        <begin position="62"/>
        <end position="82"/>
    </location>
</feature>
<dbReference type="HOGENOM" id="CLU_868664_0_0_1"/>
<evidence type="ECO:0000256" key="1">
    <source>
        <dbReference type="SAM" id="MobiDB-lite"/>
    </source>
</evidence>
<protein>
    <submittedName>
        <fullName evidence="2">Uncharacterized LOC101679031</fullName>
    </submittedName>
</protein>
<dbReference type="Ensembl" id="ENSMPUT00000001909.1">
    <property type="protein sequence ID" value="ENSMPUP00000001872.1"/>
    <property type="gene ID" value="ENSMPUG00000001888.1"/>
</dbReference>
<feature type="region of interest" description="Disordered" evidence="1">
    <location>
        <begin position="115"/>
        <end position="158"/>
    </location>
</feature>
<organism evidence="2">
    <name type="scientific">Mustela putorius furo</name>
    <name type="common">European domestic ferret</name>
    <name type="synonym">Mustela furo</name>
    <dbReference type="NCBI Taxonomy" id="9669"/>
    <lineage>
        <taxon>Eukaryota</taxon>
        <taxon>Metazoa</taxon>
        <taxon>Chordata</taxon>
        <taxon>Craniata</taxon>
        <taxon>Vertebrata</taxon>
        <taxon>Euteleostomi</taxon>
        <taxon>Mammalia</taxon>
        <taxon>Eutheria</taxon>
        <taxon>Laurasiatheria</taxon>
        <taxon>Carnivora</taxon>
        <taxon>Caniformia</taxon>
        <taxon>Musteloidea</taxon>
        <taxon>Mustelidae</taxon>
        <taxon>Mustelinae</taxon>
        <taxon>Mustela</taxon>
    </lineage>
</organism>
<proteinExistence type="predicted"/>
<dbReference type="KEGG" id="mpuf:101679031"/>
<dbReference type="AlphaFoldDB" id="M3XS22"/>
<feature type="region of interest" description="Disordered" evidence="1">
    <location>
        <begin position="51"/>
        <end position="94"/>
    </location>
</feature>
<accession>M3XS22</accession>
<dbReference type="EMBL" id="AEYP01014102">
    <property type="status" value="NOT_ANNOTATED_CDS"/>
    <property type="molecule type" value="Genomic_DNA"/>
</dbReference>
<dbReference type="InParanoid" id="M3XS22"/>
<evidence type="ECO:0000313" key="2">
    <source>
        <dbReference type="Ensembl" id="ENSMPUP00000001872.1"/>
    </source>
</evidence>